<evidence type="ECO:0000256" key="3">
    <source>
        <dbReference type="SAM" id="SignalP"/>
    </source>
</evidence>
<feature type="chain" id="PRO_5047210366" evidence="3">
    <location>
        <begin position="25"/>
        <end position="378"/>
    </location>
</feature>
<reference evidence="5 6" key="1">
    <citation type="submission" date="2020-10" db="EMBL/GenBank/DDBJ databases">
        <title>Mucilaginibacter mali sp. nov., isolated from rhizosphere soil of apple orchard.</title>
        <authorList>
            <person name="Lee J.-S."/>
            <person name="Kim H.S."/>
            <person name="Kim J.-S."/>
        </authorList>
    </citation>
    <scope>NUCLEOTIDE SEQUENCE [LARGE SCALE GENOMIC DNA]</scope>
    <source>
        <strain evidence="5 6">KCTC 23157</strain>
    </source>
</reference>
<gene>
    <name evidence="5" type="ORF">IRJ18_01560</name>
</gene>
<keyword evidence="1 3" id="KW-0732">Signal</keyword>
<feature type="signal peptide" evidence="3">
    <location>
        <begin position="1"/>
        <end position="24"/>
    </location>
</feature>
<dbReference type="InterPro" id="IPR008397">
    <property type="entry name" value="Alginate_lyase_dom"/>
</dbReference>
<evidence type="ECO:0000313" key="6">
    <source>
        <dbReference type="Proteomes" id="UP000632774"/>
    </source>
</evidence>
<evidence type="ECO:0000313" key="5">
    <source>
        <dbReference type="EMBL" id="MBE9665028.1"/>
    </source>
</evidence>
<dbReference type="Pfam" id="PF05426">
    <property type="entry name" value="Alginate_lyase"/>
    <property type="match status" value="1"/>
</dbReference>
<feature type="domain" description="Alginate lyase" evidence="4">
    <location>
        <begin position="83"/>
        <end position="297"/>
    </location>
</feature>
<dbReference type="Gene3D" id="1.50.10.100">
    <property type="entry name" value="Chondroitin AC/alginate lyase"/>
    <property type="match status" value="1"/>
</dbReference>
<keyword evidence="2 5" id="KW-0456">Lyase</keyword>
<evidence type="ECO:0000256" key="2">
    <source>
        <dbReference type="ARBA" id="ARBA00023239"/>
    </source>
</evidence>
<sequence length="378" mass="42450">MTKKIFAAGAVLWFCCFLSIYATAQTKTFIHPGVLHTFKEFGQLKKTVDHKIEPGYSSYLLLRSNPAAAANYRMNGPYKVIARDGEYAWTKPKMEADFSAAYLNAIMWMVTGDKAHAKTSLHILEAYADTLKTIPSTNDSPLLAGLEGFKIIYTAEVLHYTYKDMDAVQLAKITSMITTVFLPVMDGFYNTKPYTNGNWGAIVTKAYIAAAIFLDNRPMYNKAIDFYYNGNDNGSLKNYISGKTGQLQESGRDQGHSQLGIGALATTCEEAWQQGDDLYAALENRLLKGFEYVARYNLGDDGVPFTTWHDITGKYSDWTTISAKGRGRFIPIYYMAYHHYVIRKGLKMPYTKQVIDKVGPEGFDRDQPAFGTFLFSVN</sequence>
<evidence type="ECO:0000256" key="1">
    <source>
        <dbReference type="ARBA" id="ARBA00022729"/>
    </source>
</evidence>
<accession>A0ABR9XCB1</accession>
<name>A0ABR9XCB1_9SPHI</name>
<keyword evidence="6" id="KW-1185">Reference proteome</keyword>
<dbReference type="EMBL" id="JADFFM010000001">
    <property type="protein sequence ID" value="MBE9665028.1"/>
    <property type="molecule type" value="Genomic_DNA"/>
</dbReference>
<evidence type="ECO:0000259" key="4">
    <source>
        <dbReference type="Pfam" id="PF05426"/>
    </source>
</evidence>
<dbReference type="GO" id="GO:0016829">
    <property type="term" value="F:lyase activity"/>
    <property type="evidence" value="ECO:0007669"/>
    <property type="project" value="UniProtKB-KW"/>
</dbReference>
<protein>
    <submittedName>
        <fullName evidence="5">Alginate lyase family protein</fullName>
    </submittedName>
</protein>
<dbReference type="Proteomes" id="UP000632774">
    <property type="component" value="Unassembled WGS sequence"/>
</dbReference>
<dbReference type="SUPFAM" id="SSF48230">
    <property type="entry name" value="Chondroitin AC/alginate lyase"/>
    <property type="match status" value="1"/>
</dbReference>
<proteinExistence type="predicted"/>
<dbReference type="InterPro" id="IPR008929">
    <property type="entry name" value="Chondroitin_lyas"/>
</dbReference>
<organism evidence="5 6">
    <name type="scientific">Mucilaginibacter boryungensis</name>
    <dbReference type="NCBI Taxonomy" id="768480"/>
    <lineage>
        <taxon>Bacteria</taxon>
        <taxon>Pseudomonadati</taxon>
        <taxon>Bacteroidota</taxon>
        <taxon>Sphingobacteriia</taxon>
        <taxon>Sphingobacteriales</taxon>
        <taxon>Sphingobacteriaceae</taxon>
        <taxon>Mucilaginibacter</taxon>
    </lineage>
</organism>
<comment type="caution">
    <text evidence="5">The sequence shown here is derived from an EMBL/GenBank/DDBJ whole genome shotgun (WGS) entry which is preliminary data.</text>
</comment>